<keyword evidence="2" id="KW-0677">Repeat</keyword>
<dbReference type="SUPFAM" id="SSF52821">
    <property type="entry name" value="Rhodanese/Cell cycle control phosphatase"/>
    <property type="match status" value="2"/>
</dbReference>
<dbReference type="Pfam" id="PF00581">
    <property type="entry name" value="Rhodanese"/>
    <property type="match status" value="1"/>
</dbReference>
<dbReference type="PANTHER" id="PTHR11364">
    <property type="entry name" value="THIOSULFATE SULFERTANSFERASE"/>
    <property type="match status" value="1"/>
</dbReference>
<evidence type="ECO:0000256" key="1">
    <source>
        <dbReference type="ARBA" id="ARBA00022679"/>
    </source>
</evidence>
<dbReference type="OrthoDB" id="270167at2759"/>
<sequence>MAPHARPLVSASWLNSVARVGLAGSRPASVVVLDGSWHMPFTKRNALAEFEGRRIKGARFFDIDAVADRSSSLPHMLPSPEQFAEQVGAMGIANDSHVVIYDANQSIGAAARVLWTFRVFGHTGGLSILEGGLNAWQREGLEIVGGPLGTVDGEMPVETKRYSAGFNKRLVKTFDEVVANINSQAALVVDARPSGRFLGIDPEPRAGLSSGHMPHSVSLPHIKILDPANENFLLRGASLASAFSDAGVNISAPAIHSCGSGVNASITWLGAIMARSEVKAGTWEELEDGLSVYDGSWTEYAGHAANGAAKIEK</sequence>
<dbReference type="InterPro" id="IPR036873">
    <property type="entry name" value="Rhodanese-like_dom_sf"/>
</dbReference>
<dbReference type="AlphaFoldDB" id="A0A507EZ51"/>
<comment type="caution">
    <text evidence="4">The sequence shown here is derived from an EMBL/GenBank/DDBJ whole genome shotgun (WGS) entry which is preliminary data.</text>
</comment>
<dbReference type="EMBL" id="QEAP01000345">
    <property type="protein sequence ID" value="TPX68660.1"/>
    <property type="molecule type" value="Genomic_DNA"/>
</dbReference>
<dbReference type="CDD" id="cd01449">
    <property type="entry name" value="TST_Repeat_2"/>
    <property type="match status" value="1"/>
</dbReference>
<evidence type="ECO:0000313" key="5">
    <source>
        <dbReference type="Proteomes" id="UP000320333"/>
    </source>
</evidence>
<organism evidence="4 5">
    <name type="scientific">Chytriomyces confervae</name>
    <dbReference type="NCBI Taxonomy" id="246404"/>
    <lineage>
        <taxon>Eukaryota</taxon>
        <taxon>Fungi</taxon>
        <taxon>Fungi incertae sedis</taxon>
        <taxon>Chytridiomycota</taxon>
        <taxon>Chytridiomycota incertae sedis</taxon>
        <taxon>Chytridiomycetes</taxon>
        <taxon>Chytridiales</taxon>
        <taxon>Chytriomycetaceae</taxon>
        <taxon>Chytriomyces</taxon>
    </lineage>
</organism>
<protein>
    <recommendedName>
        <fullName evidence="3">Rhodanese domain-containing protein</fullName>
    </recommendedName>
</protein>
<dbReference type="InterPro" id="IPR045078">
    <property type="entry name" value="TST/MPST-like"/>
</dbReference>
<dbReference type="SMART" id="SM00450">
    <property type="entry name" value="RHOD"/>
    <property type="match status" value="2"/>
</dbReference>
<name>A0A507EZ51_9FUNG</name>
<dbReference type="GO" id="GO:0005739">
    <property type="term" value="C:mitochondrion"/>
    <property type="evidence" value="ECO:0007669"/>
    <property type="project" value="TreeGrafter"/>
</dbReference>
<dbReference type="Proteomes" id="UP000320333">
    <property type="component" value="Unassembled WGS sequence"/>
</dbReference>
<keyword evidence="5" id="KW-1185">Reference proteome</keyword>
<reference evidence="4 5" key="1">
    <citation type="journal article" date="2019" name="Sci. Rep.">
        <title>Comparative genomics of chytrid fungi reveal insights into the obligate biotrophic and pathogenic lifestyle of Synchytrium endobioticum.</title>
        <authorList>
            <person name="van de Vossenberg B.T.L.H."/>
            <person name="Warris S."/>
            <person name="Nguyen H.D.T."/>
            <person name="van Gent-Pelzer M.P.E."/>
            <person name="Joly D.L."/>
            <person name="van de Geest H.C."/>
            <person name="Bonants P.J.M."/>
            <person name="Smith D.S."/>
            <person name="Levesque C.A."/>
            <person name="van der Lee T.A.J."/>
        </authorList>
    </citation>
    <scope>NUCLEOTIDE SEQUENCE [LARGE SCALE GENOMIC DNA]</scope>
    <source>
        <strain evidence="4 5">CBS 675.73</strain>
    </source>
</reference>
<gene>
    <name evidence="4" type="ORF">CcCBS67573_g07101</name>
</gene>
<proteinExistence type="predicted"/>
<keyword evidence="1" id="KW-0808">Transferase</keyword>
<dbReference type="InterPro" id="IPR001763">
    <property type="entry name" value="Rhodanese-like_dom"/>
</dbReference>
<dbReference type="PANTHER" id="PTHR11364:SF27">
    <property type="entry name" value="SULFURTRANSFERASE"/>
    <property type="match status" value="1"/>
</dbReference>
<feature type="domain" description="Rhodanese" evidence="3">
    <location>
        <begin position="26"/>
        <end position="145"/>
    </location>
</feature>
<accession>A0A507EZ51</accession>
<dbReference type="CDD" id="cd01448">
    <property type="entry name" value="TST_Repeat_1"/>
    <property type="match status" value="1"/>
</dbReference>
<feature type="domain" description="Rhodanese" evidence="3">
    <location>
        <begin position="182"/>
        <end position="309"/>
    </location>
</feature>
<evidence type="ECO:0000259" key="3">
    <source>
        <dbReference type="PROSITE" id="PS50206"/>
    </source>
</evidence>
<dbReference type="STRING" id="246404.A0A507EZ51"/>
<evidence type="ECO:0000256" key="2">
    <source>
        <dbReference type="ARBA" id="ARBA00022737"/>
    </source>
</evidence>
<dbReference type="Gene3D" id="3.40.250.10">
    <property type="entry name" value="Rhodanese-like domain"/>
    <property type="match status" value="2"/>
</dbReference>
<evidence type="ECO:0000313" key="4">
    <source>
        <dbReference type="EMBL" id="TPX68660.1"/>
    </source>
</evidence>
<dbReference type="GO" id="GO:0004792">
    <property type="term" value="F:thiosulfate-cyanide sulfurtransferase activity"/>
    <property type="evidence" value="ECO:0007669"/>
    <property type="project" value="TreeGrafter"/>
</dbReference>
<dbReference type="PROSITE" id="PS50206">
    <property type="entry name" value="RHODANESE_3"/>
    <property type="match status" value="2"/>
</dbReference>